<dbReference type="InterPro" id="IPR000253">
    <property type="entry name" value="FHA_dom"/>
</dbReference>
<dbReference type="AlphaFoldDB" id="A0A3A4NV73"/>
<proteinExistence type="predicted"/>
<dbReference type="Pfam" id="PF00498">
    <property type="entry name" value="FHA"/>
    <property type="match status" value="1"/>
</dbReference>
<dbReference type="EMBL" id="QZKU01000054">
    <property type="protein sequence ID" value="RJP22759.1"/>
    <property type="molecule type" value="Genomic_DNA"/>
</dbReference>
<feature type="domain" description="FHA" evidence="1">
    <location>
        <begin position="47"/>
        <end position="97"/>
    </location>
</feature>
<evidence type="ECO:0000313" key="2">
    <source>
        <dbReference type="EMBL" id="RJP22759.1"/>
    </source>
</evidence>
<dbReference type="Gene3D" id="2.60.200.20">
    <property type="match status" value="1"/>
</dbReference>
<dbReference type="PROSITE" id="PS50006">
    <property type="entry name" value="FHA_DOMAIN"/>
    <property type="match status" value="1"/>
</dbReference>
<accession>A0A3A4NV73</accession>
<evidence type="ECO:0000313" key="3">
    <source>
        <dbReference type="Proteomes" id="UP000265882"/>
    </source>
</evidence>
<name>A0A3A4NV73_ABYX5</name>
<gene>
    <name evidence="2" type="ORF">C4520_07835</name>
</gene>
<dbReference type="SUPFAM" id="SSF49879">
    <property type="entry name" value="SMAD/FHA domain"/>
    <property type="match status" value="1"/>
</dbReference>
<comment type="caution">
    <text evidence="2">The sequence shown here is derived from an EMBL/GenBank/DDBJ whole genome shotgun (WGS) entry which is preliminary data.</text>
</comment>
<dbReference type="InterPro" id="IPR008984">
    <property type="entry name" value="SMAD_FHA_dom_sf"/>
</dbReference>
<evidence type="ECO:0000259" key="1">
    <source>
        <dbReference type="PROSITE" id="PS50006"/>
    </source>
</evidence>
<sequence length="125" mass="13949">MMDEGPLNEAQSVNAAKSSSRRIGRFVIEIMNGPEDGRIIECREFPITIGRASDNIVHLPYDHLISRHHATIEREGDSLTLTDLKSTNGTFFREHKVQGQVAIDLNKLLRVGATLLTVRLRSVKG</sequence>
<dbReference type="CDD" id="cd00060">
    <property type="entry name" value="FHA"/>
    <property type="match status" value="1"/>
</dbReference>
<dbReference type="SMART" id="SM00240">
    <property type="entry name" value="FHA"/>
    <property type="match status" value="1"/>
</dbReference>
<organism evidence="2 3">
    <name type="scientific">Abyssobacteria bacterium (strain SURF_5)</name>
    <dbReference type="NCBI Taxonomy" id="2093360"/>
    <lineage>
        <taxon>Bacteria</taxon>
        <taxon>Pseudomonadati</taxon>
        <taxon>Candidatus Hydrogenedentota</taxon>
        <taxon>Candidatus Abyssobacteria</taxon>
    </lineage>
</organism>
<dbReference type="Proteomes" id="UP000265882">
    <property type="component" value="Unassembled WGS sequence"/>
</dbReference>
<reference evidence="2 3" key="1">
    <citation type="journal article" date="2017" name="ISME J.">
        <title>Energy and carbon metabolisms in a deep terrestrial subsurface fluid microbial community.</title>
        <authorList>
            <person name="Momper L."/>
            <person name="Jungbluth S.P."/>
            <person name="Lee M.D."/>
            <person name="Amend J.P."/>
        </authorList>
    </citation>
    <scope>NUCLEOTIDE SEQUENCE [LARGE SCALE GENOMIC DNA]</scope>
    <source>
        <strain evidence="2">SURF_5</strain>
    </source>
</reference>
<protein>
    <submittedName>
        <fullName evidence="2">FHA domain-containing protein</fullName>
    </submittedName>
</protein>